<dbReference type="InterPro" id="IPR043426">
    <property type="entry name" value="MltB-like"/>
</dbReference>
<dbReference type="InterPro" id="IPR023346">
    <property type="entry name" value="Lysozyme-like_dom_sf"/>
</dbReference>
<accession>A0A323VCY4</accession>
<reference evidence="3 4" key="1">
    <citation type="submission" date="2018-06" db="EMBL/GenBank/DDBJ databases">
        <title>Draft genome sequence of Modestobacter versicolor CP153-2.</title>
        <authorList>
            <person name="Gundlapally S.R."/>
        </authorList>
    </citation>
    <scope>NUCLEOTIDE SEQUENCE [LARGE SCALE GENOMIC DNA]</scope>
    <source>
        <strain evidence="3 4">CP153-2</strain>
    </source>
</reference>
<keyword evidence="4" id="KW-1185">Reference proteome</keyword>
<evidence type="ECO:0000259" key="2">
    <source>
        <dbReference type="Pfam" id="PF13406"/>
    </source>
</evidence>
<dbReference type="InterPro" id="IPR031304">
    <property type="entry name" value="SLT_2"/>
</dbReference>
<dbReference type="PANTHER" id="PTHR30163:SF8">
    <property type="entry name" value="LYTIC MUREIN TRANSGLYCOSYLASE"/>
    <property type="match status" value="1"/>
</dbReference>
<dbReference type="Gene3D" id="1.10.530.10">
    <property type="match status" value="1"/>
</dbReference>
<proteinExistence type="predicted"/>
<name>A0A323VCY4_9ACTN</name>
<dbReference type="EMBL" id="QKNV01000058">
    <property type="protein sequence ID" value="PZA21933.1"/>
    <property type="molecule type" value="Genomic_DNA"/>
</dbReference>
<organism evidence="3 4">
    <name type="scientific">Modestobacter versicolor</name>
    <dbReference type="NCBI Taxonomy" id="429133"/>
    <lineage>
        <taxon>Bacteria</taxon>
        <taxon>Bacillati</taxon>
        <taxon>Actinomycetota</taxon>
        <taxon>Actinomycetes</taxon>
        <taxon>Geodermatophilales</taxon>
        <taxon>Geodermatophilaceae</taxon>
        <taxon>Modestobacter</taxon>
    </lineage>
</organism>
<dbReference type="AlphaFoldDB" id="A0A323VCY4"/>
<feature type="domain" description="Transglycosylase SLT" evidence="2">
    <location>
        <begin position="134"/>
        <end position="178"/>
    </location>
</feature>
<protein>
    <recommendedName>
        <fullName evidence="2">Transglycosylase SLT domain-containing protein</fullName>
    </recommendedName>
</protein>
<feature type="region of interest" description="Disordered" evidence="1">
    <location>
        <begin position="218"/>
        <end position="244"/>
    </location>
</feature>
<dbReference type="Pfam" id="PF13406">
    <property type="entry name" value="SLT_2"/>
    <property type="match status" value="1"/>
</dbReference>
<evidence type="ECO:0000313" key="3">
    <source>
        <dbReference type="EMBL" id="PZA21933.1"/>
    </source>
</evidence>
<dbReference type="SUPFAM" id="SSF53955">
    <property type="entry name" value="Lysozyme-like"/>
    <property type="match status" value="1"/>
</dbReference>
<feature type="compositionally biased region" description="Pro residues" evidence="1">
    <location>
        <begin position="230"/>
        <end position="244"/>
    </location>
</feature>
<dbReference type="Proteomes" id="UP000247602">
    <property type="component" value="Unassembled WGS sequence"/>
</dbReference>
<dbReference type="GO" id="GO:0009253">
    <property type="term" value="P:peptidoglycan catabolic process"/>
    <property type="evidence" value="ECO:0007669"/>
    <property type="project" value="TreeGrafter"/>
</dbReference>
<comment type="caution">
    <text evidence="3">The sequence shown here is derived from an EMBL/GenBank/DDBJ whole genome shotgun (WGS) entry which is preliminary data.</text>
</comment>
<dbReference type="PANTHER" id="PTHR30163">
    <property type="entry name" value="MEMBRANE-BOUND LYTIC MUREIN TRANSGLYCOSYLASE B"/>
    <property type="match status" value="1"/>
</dbReference>
<feature type="non-terminal residue" evidence="3">
    <location>
        <position position="244"/>
    </location>
</feature>
<evidence type="ECO:0000313" key="4">
    <source>
        <dbReference type="Proteomes" id="UP000247602"/>
    </source>
</evidence>
<dbReference type="CDD" id="cd13399">
    <property type="entry name" value="Slt35-like"/>
    <property type="match status" value="1"/>
</dbReference>
<dbReference type="GO" id="GO:0008933">
    <property type="term" value="F:peptidoglycan lytic transglycosylase activity"/>
    <property type="evidence" value="ECO:0007669"/>
    <property type="project" value="TreeGrafter"/>
</dbReference>
<evidence type="ECO:0000256" key="1">
    <source>
        <dbReference type="SAM" id="MobiDB-lite"/>
    </source>
</evidence>
<sequence length="244" mass="24829">MPDDELLDGGSSDLDLGLDLGLDLADLGLSDLDLPEVGDPTGAASPLAASGIPTTALEAYTFAALDADCVIDWTLIAAIGRVESNHGRFGGAVLHTDGTSTPPVVGIPLTGAGTARILDTDGGRFDRDTVHDRAVGPMQFIPSTWAIYGADGNGDGVDDPFNIFDAAAAAADYLCASGGDLTTPAGQARAVFAYNHSDEYVDSVLGLAATYAGTTPVEVPTVDAEEEPDLPPADPVRPPALPAP</sequence>
<gene>
    <name evidence="3" type="ORF">DMO24_07695</name>
</gene>